<evidence type="ECO:0000313" key="2">
    <source>
        <dbReference type="EMBL" id="OCH87195.1"/>
    </source>
</evidence>
<feature type="region of interest" description="Disordered" evidence="1">
    <location>
        <begin position="235"/>
        <end position="302"/>
    </location>
</feature>
<feature type="compositionally biased region" description="Low complexity" evidence="1">
    <location>
        <begin position="269"/>
        <end position="289"/>
    </location>
</feature>
<gene>
    <name evidence="2" type="ORF">OBBRIDRAFT_806254</name>
</gene>
<dbReference type="AlphaFoldDB" id="A0A8E2AXE4"/>
<evidence type="ECO:0000313" key="3">
    <source>
        <dbReference type="Proteomes" id="UP000250043"/>
    </source>
</evidence>
<dbReference type="EMBL" id="KV722495">
    <property type="protein sequence ID" value="OCH87195.1"/>
    <property type="molecule type" value="Genomic_DNA"/>
</dbReference>
<evidence type="ECO:0000256" key="1">
    <source>
        <dbReference type="SAM" id="MobiDB-lite"/>
    </source>
</evidence>
<reference evidence="2 3" key="1">
    <citation type="submission" date="2016-07" db="EMBL/GenBank/DDBJ databases">
        <title>Draft genome of the white-rot fungus Obba rivulosa 3A-2.</title>
        <authorList>
            <consortium name="DOE Joint Genome Institute"/>
            <person name="Miettinen O."/>
            <person name="Riley R."/>
            <person name="Acob R."/>
            <person name="Barry K."/>
            <person name="Cullen D."/>
            <person name="De Vries R."/>
            <person name="Hainaut M."/>
            <person name="Hatakka A."/>
            <person name="Henrissat B."/>
            <person name="Hilden K."/>
            <person name="Kuo R."/>
            <person name="Labutti K."/>
            <person name="Lipzen A."/>
            <person name="Makela M.R."/>
            <person name="Sandor L."/>
            <person name="Spatafora J.W."/>
            <person name="Grigoriev I.V."/>
            <person name="Hibbett D.S."/>
        </authorList>
    </citation>
    <scope>NUCLEOTIDE SEQUENCE [LARGE SCALE GENOMIC DNA]</scope>
    <source>
        <strain evidence="2 3">3A-2</strain>
    </source>
</reference>
<protein>
    <submittedName>
        <fullName evidence="2">Uncharacterized protein</fullName>
    </submittedName>
</protein>
<keyword evidence="3" id="KW-1185">Reference proteome</keyword>
<sequence length="412" mass="46510">MSMDSEDEDFVEEDADLSIVHHSSHTGYNTCIIRFSTLLFDMAPSNLCGFQAPNAIAIPVLYVVMHDRTTLQGSRDDEEPAVPWYVILGKKSQHKLLPRKPFIAINKESPFPIMIKCDNQHQGVEVYKVHKFIERILAEKEVRTMVDLIETSSTVLRVLPEINAWYPVVYGFKPGIYVHQSVCPSRDQFKQVNGYVNPKFIRLPTFLNALIFMISRGREKGDLMEGNIQAHIPVGSDQPACSAARPGELTCSTPSRQSRIFYHPPTSSPPSSESENSPSQALPTVQPSLSPTPTPPGSPSPVQMLPLFCEDPVKSVYQRHRELHGVQGDEYLPREDEGPIVSLGPEADKYVQCHGYTPKAILQIKYALLASSDEEGFIRILARFGLPLREGKYIYYRAEHEPEEFWARVWMI</sequence>
<accession>A0A8E2AXE4</accession>
<organism evidence="2 3">
    <name type="scientific">Obba rivulosa</name>
    <dbReference type="NCBI Taxonomy" id="1052685"/>
    <lineage>
        <taxon>Eukaryota</taxon>
        <taxon>Fungi</taxon>
        <taxon>Dikarya</taxon>
        <taxon>Basidiomycota</taxon>
        <taxon>Agaricomycotina</taxon>
        <taxon>Agaricomycetes</taxon>
        <taxon>Polyporales</taxon>
        <taxon>Gelatoporiaceae</taxon>
        <taxon>Obba</taxon>
    </lineage>
</organism>
<proteinExistence type="predicted"/>
<feature type="compositionally biased region" description="Pro residues" evidence="1">
    <location>
        <begin position="290"/>
        <end position="299"/>
    </location>
</feature>
<name>A0A8E2AXE4_9APHY</name>
<dbReference type="Proteomes" id="UP000250043">
    <property type="component" value="Unassembled WGS sequence"/>
</dbReference>
<dbReference type="OrthoDB" id="2671422at2759"/>